<dbReference type="Pfam" id="PF03813">
    <property type="entry name" value="Nrap"/>
    <property type="match status" value="1"/>
</dbReference>
<gene>
    <name evidence="14" type="primary">NOL6</name>
</gene>
<evidence type="ECO:0000259" key="13">
    <source>
        <dbReference type="Pfam" id="PF17407"/>
    </source>
</evidence>
<feature type="domain" description="Nrap protein" evidence="8">
    <location>
        <begin position="163"/>
        <end position="302"/>
    </location>
</feature>
<dbReference type="GO" id="GO:0003723">
    <property type="term" value="F:RNA binding"/>
    <property type="evidence" value="ECO:0007669"/>
    <property type="project" value="UniProtKB-KW"/>
</dbReference>
<dbReference type="Gene3D" id="1.10.1410.10">
    <property type="match status" value="2"/>
</dbReference>
<evidence type="ECO:0000259" key="10">
    <source>
        <dbReference type="Pfam" id="PF17404"/>
    </source>
</evidence>
<comment type="function">
    <text evidence="6">Part of the small subunit (SSU) processome, first precursor of the small eukaryotic ribosomal subunit. During the assembly of the SSU processome in the nucleolus, many ribosome biogenesis factors, an RNA chaperone and ribosomal proteins associate with the nascent pre-rRNA and work in concert to generate RNA folding, modifications, rearrangements and cleavage as well as targeted degradation of pre-ribosomal RNA by the RNA exosome.</text>
</comment>
<feature type="domain" description="Nrap protein" evidence="13">
    <location>
        <begin position="987"/>
        <end position="1128"/>
    </location>
</feature>
<dbReference type="AlphaFoldDB" id="T2M5W7"/>
<sequence length="1134" mass="130235">SYRFKMKRKVEAQNTNLIKVKKKKINTTKVLSAEERQRKKTSLYSAPTSEELNQLRENENLYKSNLFRMQIQYLLEEVCLKEKKVKKINDALHLLNTFIKGTCSQSEEHEISGSCLPRGVEFPLPHYISREKIKGKFRYIAPKEITVIGSYLLKTMTKPRTSIDIAVEMPMDCFQPRDSLNFRYYFKRAAYLSWLAFYLKDWELTDSLHFSCTYNQYKPILCLTLKGKSLNSYFINIHLAIPNGVFKLSRFTPLTSNIRTSWFCLNTSKTADSAIPTPHYNSGILSDMLFEDHLKVLYAAIKECPAIREAVCLFKVWLKQRTFKGACTFNGFVGSMFMVYLLKKKQISFNLSSYQIFKIAMHSLATSDWSKNGITICDDANKSLVSFHEKFDVVFVDSTGELNLCADITKLTYNMIRYQATLSLSILDNSMEGGFDPLFIKQQHFLQVADHSFRLNNLVDFHKQLMQNQLHKTLIMDFGGDWLKLVPNIVSEILLSGLDKRVRLLFEKPSEEKQWTVTSCKGIDDFGGYIWFGLLLDPEYSENVLSMGPSADQPEAKTFRKIWGAKSELRRFPDGSINEAVLWSCVNKEETKFICKQIVHHLLQLHCNIPSTNIFYHGGEFNVCLKRKYIETDDHVKNKPGCGEEEGINFIKTFEKLCKEINALENLPLKIHSIDGIDPAFRMTEVNTPLQHITKAGYENKIIAPKFEKKLPRFCPVYNVVLQFETSGKWPDDVLAIQHIKAAFHLKLADSIRSSINIPAVASPGFVDVIKNGYVFRISVVNYREMVLYQENLNVGSLLKKECELAAHQLDVIIVKKPLHNSLIKSLNSQYHEYPLTVRLAKKWIAAQMFSEFLSEEAVELIVAFLFLCPQPSEAPRCHMSGFIRFLEFMCNHDWNNEPVIVNLNNQITNEEFHKIEENFELNRDQLSPMCVACSYDHQGGLWTKNINKQILRRLALLADSALKYIDSNIWSNVSISVEPIFRPPISDYHVVIELKKEMVPLYYLNIDSNIRSKSFAIKDSIVSTCMPVADFNPPKLYLEELRSAFSEIALFFYDAYGGINIGVIWKLSALTPQPFKILHARYQTLVKADIKKSKKKIVPCSTPMSIPNISAIIDDFKIIGKGLVNNVTVLKKN</sequence>
<comment type="subcellular location">
    <subcellularLocation>
        <location evidence="1 7">Nucleus</location>
        <location evidence="1 7">Nucleolus</location>
    </subcellularLocation>
</comment>
<dbReference type="Pfam" id="PF17406">
    <property type="entry name" value="Nrap_D5"/>
    <property type="match status" value="1"/>
</dbReference>
<evidence type="ECO:0000313" key="14">
    <source>
        <dbReference type="EMBL" id="CDG67337.1"/>
    </source>
</evidence>
<proteinExistence type="evidence at transcript level"/>
<dbReference type="InterPro" id="IPR035368">
    <property type="entry name" value="Nrap_D3"/>
</dbReference>
<protein>
    <recommendedName>
        <fullName evidence="3 7">Nucleolar protein 6</fullName>
    </recommendedName>
</protein>
<feature type="domain" description="Nrap protein" evidence="12">
    <location>
        <begin position="832"/>
        <end position="984"/>
    </location>
</feature>
<dbReference type="InterPro" id="IPR005554">
    <property type="entry name" value="NOL6/Upt22"/>
</dbReference>
<evidence type="ECO:0000259" key="8">
    <source>
        <dbReference type="Pfam" id="PF03813"/>
    </source>
</evidence>
<organism evidence="14">
    <name type="scientific">Hydra vulgaris</name>
    <name type="common">Hydra</name>
    <name type="synonym">Hydra attenuata</name>
    <dbReference type="NCBI Taxonomy" id="6087"/>
    <lineage>
        <taxon>Eukaryota</taxon>
        <taxon>Metazoa</taxon>
        <taxon>Cnidaria</taxon>
        <taxon>Hydrozoa</taxon>
        <taxon>Hydroidolina</taxon>
        <taxon>Anthoathecata</taxon>
        <taxon>Aplanulata</taxon>
        <taxon>Hydridae</taxon>
        <taxon>Hydra</taxon>
    </lineage>
</organism>
<dbReference type="InterPro" id="IPR035367">
    <property type="entry name" value="Nrap_D2"/>
</dbReference>
<dbReference type="GO" id="GO:0032040">
    <property type="term" value="C:small-subunit processome"/>
    <property type="evidence" value="ECO:0007669"/>
    <property type="project" value="TreeGrafter"/>
</dbReference>
<dbReference type="Gene3D" id="3.30.70.3030">
    <property type="match status" value="1"/>
</dbReference>
<dbReference type="Pfam" id="PF17407">
    <property type="entry name" value="Nrap_D6"/>
    <property type="match status" value="1"/>
</dbReference>
<evidence type="ECO:0000259" key="11">
    <source>
        <dbReference type="Pfam" id="PF17405"/>
    </source>
</evidence>
<feature type="domain" description="Nrap protein" evidence="9">
    <location>
        <begin position="306"/>
        <end position="441"/>
    </location>
</feature>
<dbReference type="PANTHER" id="PTHR17972:SF0">
    <property type="entry name" value="NUCLEOLAR PROTEIN 6"/>
    <property type="match status" value="1"/>
</dbReference>
<name>T2M5W7_HYDVU</name>
<accession>T2M5W7</accession>
<evidence type="ECO:0000256" key="6">
    <source>
        <dbReference type="ARBA" id="ARBA00035000"/>
    </source>
</evidence>
<dbReference type="InterPro" id="IPR035370">
    <property type="entry name" value="Nrap_D5"/>
</dbReference>
<dbReference type="GO" id="GO:0006364">
    <property type="term" value="P:rRNA processing"/>
    <property type="evidence" value="ECO:0007669"/>
    <property type="project" value="TreeGrafter"/>
</dbReference>
<evidence type="ECO:0000256" key="3">
    <source>
        <dbReference type="ARBA" id="ARBA00016437"/>
    </source>
</evidence>
<keyword evidence="5 7" id="KW-0539">Nucleus</keyword>
<dbReference type="InterPro" id="IPR035371">
    <property type="entry name" value="Nrap_D6"/>
</dbReference>
<evidence type="ECO:0000259" key="12">
    <source>
        <dbReference type="Pfam" id="PF17406"/>
    </source>
</evidence>
<dbReference type="OrthoDB" id="10251401at2759"/>
<feature type="domain" description="Nrap protein" evidence="11">
    <location>
        <begin position="644"/>
        <end position="828"/>
    </location>
</feature>
<evidence type="ECO:0000256" key="4">
    <source>
        <dbReference type="ARBA" id="ARBA00022884"/>
    </source>
</evidence>
<keyword evidence="4 7" id="KW-0694">RNA-binding</keyword>
<evidence type="ECO:0000256" key="7">
    <source>
        <dbReference type="RuleBase" id="RU364032"/>
    </source>
</evidence>
<evidence type="ECO:0000256" key="5">
    <source>
        <dbReference type="ARBA" id="ARBA00023242"/>
    </source>
</evidence>
<dbReference type="Pfam" id="PF17403">
    <property type="entry name" value="Nrap_D2"/>
    <property type="match status" value="1"/>
</dbReference>
<dbReference type="Pfam" id="PF17404">
    <property type="entry name" value="Nrap_D3"/>
    <property type="match status" value="1"/>
</dbReference>
<feature type="domain" description="Nrap protein" evidence="10">
    <location>
        <begin position="450"/>
        <end position="607"/>
    </location>
</feature>
<dbReference type="Pfam" id="PF17405">
    <property type="entry name" value="Nrap_D4"/>
    <property type="match status" value="1"/>
</dbReference>
<dbReference type="GO" id="GO:0006409">
    <property type="term" value="P:tRNA export from nucleus"/>
    <property type="evidence" value="ECO:0007669"/>
    <property type="project" value="TreeGrafter"/>
</dbReference>
<feature type="non-terminal residue" evidence="14">
    <location>
        <position position="1"/>
    </location>
</feature>
<evidence type="ECO:0000256" key="2">
    <source>
        <dbReference type="ARBA" id="ARBA00006674"/>
    </source>
</evidence>
<dbReference type="EMBL" id="HAAD01001105">
    <property type="protein sequence ID" value="CDG67337.1"/>
    <property type="molecule type" value="mRNA"/>
</dbReference>
<dbReference type="GO" id="GO:0032545">
    <property type="term" value="C:CURI complex"/>
    <property type="evidence" value="ECO:0007669"/>
    <property type="project" value="TreeGrafter"/>
</dbReference>
<dbReference type="InterPro" id="IPR035369">
    <property type="entry name" value="Nrap_D4"/>
</dbReference>
<evidence type="ECO:0000256" key="1">
    <source>
        <dbReference type="ARBA" id="ARBA00004604"/>
    </source>
</evidence>
<dbReference type="GO" id="GO:0034456">
    <property type="term" value="C:UTP-C complex"/>
    <property type="evidence" value="ECO:0007669"/>
    <property type="project" value="TreeGrafter"/>
</dbReference>
<dbReference type="PANTHER" id="PTHR17972">
    <property type="entry name" value="NUCLEOLAR RNA-ASSOCIATED PROTEIN"/>
    <property type="match status" value="1"/>
</dbReference>
<dbReference type="InterPro" id="IPR035082">
    <property type="entry name" value="Nrap_D1"/>
</dbReference>
<dbReference type="FunFam" id="1.10.1410.10:FF:000005">
    <property type="entry name" value="Nucleolar protein 6"/>
    <property type="match status" value="1"/>
</dbReference>
<evidence type="ECO:0000259" key="9">
    <source>
        <dbReference type="Pfam" id="PF17403"/>
    </source>
</evidence>
<comment type="similarity">
    <text evidence="2 7">Belongs to the NRAP family.</text>
</comment>
<reference evidence="14" key="1">
    <citation type="journal article" date="2013" name="Genome Biol. Evol.">
        <title>Punctuated emergences of genetic and phenotypic innovations in eumetazoan, bilaterian, euteleostome, and hominidae ancestors.</title>
        <authorList>
            <person name="Wenger Y."/>
            <person name="Galliot B."/>
        </authorList>
    </citation>
    <scope>NUCLEOTIDE SEQUENCE</scope>
    <source>
        <tissue evidence="14">Whole animals</tissue>
    </source>
</reference>